<sequence>MGGKKIVLITGANTGLGYQIIRALAGSDQAYEILLGGRSIDKAQAAAESARTEFPNSKSNISPVQIDISDDKSIDALFNLIKGDYGKLDAMINNAGTQLDQQWMAGKMSMRDMWSESWNVNVVSTNVITHQFVPLLLNSDDPRLVFMASGTSSLANSMGPALAINKSPPKGWPKDQFSLPAYRSAKTGMNMMMREWDRTLKEDGVKVWCISPGFLATGLGGNAEAMKKMGGMDPSIGGNFVKDVIEGKRDADVGRVIVKDGIQAW</sequence>
<protein>
    <submittedName>
        <fullName evidence="1">Uncharacterized protein</fullName>
    </submittedName>
</protein>
<accession>A0ACD3ZSR5</accession>
<dbReference type="Proteomes" id="UP000830768">
    <property type="component" value="Chromosome 13"/>
</dbReference>
<evidence type="ECO:0000313" key="1">
    <source>
        <dbReference type="EMBL" id="UPL04126.1"/>
    </source>
</evidence>
<name>A0ACD3ZSR5_FUSSC</name>
<organism evidence="1 2">
    <name type="scientific">Fusarium solani subsp. cucurbitae</name>
    <name type="common">Neocosmosporum cucurbitae</name>
    <dbReference type="NCBI Taxonomy" id="2747967"/>
    <lineage>
        <taxon>Eukaryota</taxon>
        <taxon>Fungi</taxon>
        <taxon>Dikarya</taxon>
        <taxon>Ascomycota</taxon>
        <taxon>Pezizomycotina</taxon>
        <taxon>Sordariomycetes</taxon>
        <taxon>Hypocreomycetidae</taxon>
        <taxon>Hypocreales</taxon>
        <taxon>Nectriaceae</taxon>
        <taxon>Fusarium</taxon>
        <taxon>Fusarium solani species complex</taxon>
    </lineage>
</organism>
<keyword evidence="2" id="KW-1185">Reference proteome</keyword>
<reference evidence="1" key="1">
    <citation type="submission" date="2021-11" db="EMBL/GenBank/DDBJ databases">
        <title>Fusarium solani-melongenae Genome sequencing and assembly.</title>
        <authorList>
            <person name="Xie S."/>
            <person name="Huang L."/>
            <person name="Zhang X."/>
        </authorList>
    </citation>
    <scope>NUCLEOTIDE SEQUENCE</scope>
    <source>
        <strain evidence="1">CRI 24-3</strain>
    </source>
</reference>
<dbReference type="EMBL" id="CP090041">
    <property type="protein sequence ID" value="UPL04126.1"/>
    <property type="molecule type" value="Genomic_DNA"/>
</dbReference>
<evidence type="ECO:0000313" key="2">
    <source>
        <dbReference type="Proteomes" id="UP000830768"/>
    </source>
</evidence>
<gene>
    <name evidence="1" type="ORF">LCI18_015060</name>
</gene>
<proteinExistence type="predicted"/>